<dbReference type="Proteomes" id="UP000825729">
    <property type="component" value="Unassembled WGS sequence"/>
</dbReference>
<organism evidence="1 2">
    <name type="scientific">Aristolochia fimbriata</name>
    <name type="common">White veined hardy Dutchman's pipe vine</name>
    <dbReference type="NCBI Taxonomy" id="158543"/>
    <lineage>
        <taxon>Eukaryota</taxon>
        <taxon>Viridiplantae</taxon>
        <taxon>Streptophyta</taxon>
        <taxon>Embryophyta</taxon>
        <taxon>Tracheophyta</taxon>
        <taxon>Spermatophyta</taxon>
        <taxon>Magnoliopsida</taxon>
        <taxon>Magnoliidae</taxon>
        <taxon>Piperales</taxon>
        <taxon>Aristolochiaceae</taxon>
        <taxon>Aristolochia</taxon>
    </lineage>
</organism>
<gene>
    <name evidence="1" type="ORF">H6P81_019533</name>
</gene>
<sequence>MWTRRLGRTGHVRTARFDEDAEPVVFFFSKSKEKEERPKASFVGAFPKTELVSTFSPPLRGRWARGRTDKTKGGCDDRHFGLRARKKDDMAPTAPRVQKQGEAKECRRVKPWMAVVPPPCVISPTKYSNVPNLDTIFEEARDDEEDPEERGFGSFRPFIYSHYIMLLIWISQKYTRSKKQKGAEAEISEWTPAPRP</sequence>
<comment type="caution">
    <text evidence="1">The sequence shown here is derived from an EMBL/GenBank/DDBJ whole genome shotgun (WGS) entry which is preliminary data.</text>
</comment>
<dbReference type="AlphaFoldDB" id="A0AAV7DWM2"/>
<name>A0AAV7DWM2_ARIFI</name>
<accession>A0AAV7DWM2</accession>
<reference evidence="1 2" key="1">
    <citation type="submission" date="2021-07" db="EMBL/GenBank/DDBJ databases">
        <title>The Aristolochia fimbriata genome: insights into angiosperm evolution, floral development and chemical biosynthesis.</title>
        <authorList>
            <person name="Jiao Y."/>
        </authorList>
    </citation>
    <scope>NUCLEOTIDE SEQUENCE [LARGE SCALE GENOMIC DNA]</scope>
    <source>
        <strain evidence="1">IBCAS-2021</strain>
        <tissue evidence="1">Leaf</tissue>
    </source>
</reference>
<dbReference type="EMBL" id="JAINDJ010000008">
    <property type="protein sequence ID" value="KAG9439368.1"/>
    <property type="molecule type" value="Genomic_DNA"/>
</dbReference>
<evidence type="ECO:0000313" key="1">
    <source>
        <dbReference type="EMBL" id="KAG9439368.1"/>
    </source>
</evidence>
<protein>
    <submittedName>
        <fullName evidence="1">Uncharacterized protein</fullName>
    </submittedName>
</protein>
<evidence type="ECO:0000313" key="2">
    <source>
        <dbReference type="Proteomes" id="UP000825729"/>
    </source>
</evidence>
<proteinExistence type="predicted"/>
<keyword evidence="2" id="KW-1185">Reference proteome</keyword>